<keyword evidence="7 11" id="KW-0067">ATP-binding</keyword>
<feature type="domain" description="RecBCD enzyme subunit RecD N-terminal" evidence="13">
    <location>
        <begin position="19"/>
        <end position="117"/>
    </location>
</feature>
<dbReference type="Pfam" id="PF13538">
    <property type="entry name" value="UvrD_C_2"/>
    <property type="match status" value="1"/>
</dbReference>
<comment type="miscellaneous">
    <text evidence="11">In the RecBCD complex, RecB has a slow 3'-5' helicase, an exonuclease activity and loads RecA onto ssDNA, RecD has a fast 5'-3' helicase activity, while RecC stimulates the ATPase and processivity of the RecB helicase and contributes to recognition of the Chi site.</text>
</comment>
<protein>
    <recommendedName>
        <fullName evidence="11">RecBCD enzyme subunit RecD</fullName>
        <ecNumber evidence="11">5.6.2.3</ecNumber>
    </recommendedName>
    <alternativeName>
        <fullName evidence="11">DNA 5'-3' helicase subunit RecD</fullName>
    </alternativeName>
    <alternativeName>
        <fullName evidence="11">Exonuclease V subunit RecD</fullName>
        <shortName evidence="11">ExoV subunit RecD</shortName>
    </alternativeName>
    <alternativeName>
        <fullName evidence="11">Helicase/nuclease RecBCD subunit RecD</fullName>
    </alternativeName>
</protein>
<evidence type="ECO:0000256" key="11">
    <source>
        <dbReference type="HAMAP-Rule" id="MF_01487"/>
    </source>
</evidence>
<dbReference type="GO" id="GO:0000724">
    <property type="term" value="P:double-strand break repair via homologous recombination"/>
    <property type="evidence" value="ECO:0007669"/>
    <property type="project" value="UniProtKB-UniRule"/>
</dbReference>
<dbReference type="GO" id="GO:0005524">
    <property type="term" value="F:ATP binding"/>
    <property type="evidence" value="ECO:0007669"/>
    <property type="project" value="UniProtKB-UniRule"/>
</dbReference>
<reference evidence="14" key="1">
    <citation type="journal article" date="2014" name="Int. J. Syst. Evol. Microbiol.">
        <title>Complete genome sequence of Corynebacterium casei LMG S-19264T (=DSM 44701T), isolated from a smear-ripened cheese.</title>
        <authorList>
            <consortium name="US DOE Joint Genome Institute (JGI-PGF)"/>
            <person name="Walter F."/>
            <person name="Albersmeier A."/>
            <person name="Kalinowski J."/>
            <person name="Ruckert C."/>
        </authorList>
    </citation>
    <scope>NUCLEOTIDE SEQUENCE</scope>
    <source>
        <strain evidence="14">CCM 7905</strain>
    </source>
</reference>
<evidence type="ECO:0000256" key="6">
    <source>
        <dbReference type="ARBA" id="ARBA00022839"/>
    </source>
</evidence>
<dbReference type="GO" id="GO:0009338">
    <property type="term" value="C:exodeoxyribonuclease V complex"/>
    <property type="evidence" value="ECO:0007669"/>
    <property type="project" value="InterPro"/>
</dbReference>
<keyword evidence="10 11" id="KW-0413">Isomerase</keyword>
<evidence type="ECO:0000259" key="13">
    <source>
        <dbReference type="Pfam" id="PF21185"/>
    </source>
</evidence>
<dbReference type="GO" id="GO:0017116">
    <property type="term" value="F:single-stranded DNA helicase activity"/>
    <property type="evidence" value="ECO:0007669"/>
    <property type="project" value="TreeGrafter"/>
</dbReference>
<dbReference type="NCBIfam" id="TIGR01447">
    <property type="entry name" value="recD"/>
    <property type="match status" value="1"/>
</dbReference>
<dbReference type="GO" id="GO:0003677">
    <property type="term" value="F:DNA binding"/>
    <property type="evidence" value="ECO:0007669"/>
    <property type="project" value="UniProtKB-UniRule"/>
</dbReference>
<evidence type="ECO:0000256" key="3">
    <source>
        <dbReference type="ARBA" id="ARBA00022763"/>
    </source>
</evidence>
<comment type="catalytic activity">
    <reaction evidence="11">
        <text>ATP + H2O = ADP + phosphate + H(+)</text>
        <dbReference type="Rhea" id="RHEA:13065"/>
        <dbReference type="ChEBI" id="CHEBI:15377"/>
        <dbReference type="ChEBI" id="CHEBI:15378"/>
        <dbReference type="ChEBI" id="CHEBI:30616"/>
        <dbReference type="ChEBI" id="CHEBI:43474"/>
        <dbReference type="ChEBI" id="CHEBI:456216"/>
        <dbReference type="EC" id="5.6.2.3"/>
    </reaction>
</comment>
<feature type="binding site" evidence="11">
    <location>
        <begin position="189"/>
        <end position="196"/>
    </location>
    <ligand>
        <name>ATP</name>
        <dbReference type="ChEBI" id="CHEBI:30616"/>
    </ligand>
</feature>
<dbReference type="Proteomes" id="UP000654257">
    <property type="component" value="Unassembled WGS sequence"/>
</dbReference>
<dbReference type="PANTHER" id="PTHR43788:SF6">
    <property type="entry name" value="DNA HELICASE B"/>
    <property type="match status" value="1"/>
</dbReference>
<evidence type="ECO:0000313" key="15">
    <source>
        <dbReference type="Proteomes" id="UP000654257"/>
    </source>
</evidence>
<dbReference type="Pfam" id="PF13245">
    <property type="entry name" value="AAA_19"/>
    <property type="match status" value="1"/>
</dbReference>
<evidence type="ECO:0000256" key="5">
    <source>
        <dbReference type="ARBA" id="ARBA00022806"/>
    </source>
</evidence>
<evidence type="ECO:0000313" key="14">
    <source>
        <dbReference type="EMBL" id="GGG00181.1"/>
    </source>
</evidence>
<dbReference type="CDD" id="cd18809">
    <property type="entry name" value="SF1_C_RecD"/>
    <property type="match status" value="1"/>
</dbReference>
<evidence type="ECO:0000256" key="9">
    <source>
        <dbReference type="ARBA" id="ARBA00023204"/>
    </source>
</evidence>
<dbReference type="InterPro" id="IPR006344">
    <property type="entry name" value="RecD"/>
</dbReference>
<dbReference type="GO" id="GO:0043139">
    <property type="term" value="F:5'-3' DNA helicase activity"/>
    <property type="evidence" value="ECO:0007669"/>
    <property type="project" value="UniProtKB-UniRule"/>
</dbReference>
<accession>A0A917FTE5</accession>
<feature type="domain" description="UvrD-like helicase C-terminal" evidence="12">
    <location>
        <begin position="554"/>
        <end position="601"/>
    </location>
</feature>
<keyword evidence="1 11" id="KW-0540">Nuclease</keyword>
<evidence type="ECO:0000256" key="4">
    <source>
        <dbReference type="ARBA" id="ARBA00022801"/>
    </source>
</evidence>
<keyword evidence="5 11" id="KW-0347">Helicase</keyword>
<keyword evidence="6 11" id="KW-0269">Exonuclease</keyword>
<sequence>MITATVAQRGKGVLREFNEAGVLAAADVHVALRLAHLGGEASEDVLLATALAVRAVRSGSVCLDLNRFRDVTVDDESEVDVDALPWPDVADVTAALRRSPLIIGGERGPLRPLRLVETDEGLLLYLDRYFLQEQMIRQVLDQRSASHPEVDVDALASQLTLRFGDASAPDRQRIAAALAATTWTTVIAGGPGTGKTHTVARILAILVAAQGKSLRIGLAAPTGKAAARLQESVSEQSAELSLPPDLSAMTLHRLLGWQPGSKSRFKYNAGNRLPYDVVVVDETSMVSLTMMSRLLEAVRPDTRVLLVGDPDQLTSVDAGAVLADLVARPVTGSLTPALTSLVGHDLDAADDPDEKALTAVERDRLRSGVVRLSRGRRFGGEIADLAVAVRDGDADAVLRLLGGASSNLSFHGPEDLVGVRKDVVDTAAVVTEAALQGRAVEALDGLERHRLLCAHRDGPYGVQRWARTAMEWVGEAQGTILDPARWYPGQPLLVTANDHETRIYNGDTGVIVQGEDERADDPAVPGPARLWAAFQRGSTPFLLHPSQLSAIQTVYAMTIHRSQGSQYNTVTVLLPAEASSLLTRELLYTAITRARKHVRVIGTEAAVRAGVERQVLRASGLRRTLRE</sequence>
<dbReference type="InterPro" id="IPR050534">
    <property type="entry name" value="Coronavir_polyprotein_1ab"/>
</dbReference>
<evidence type="ECO:0000256" key="2">
    <source>
        <dbReference type="ARBA" id="ARBA00022741"/>
    </source>
</evidence>
<dbReference type="SUPFAM" id="SSF52540">
    <property type="entry name" value="P-loop containing nucleoside triphosphate hydrolases"/>
    <property type="match status" value="1"/>
</dbReference>
<organism evidence="14 15">
    <name type="scientific">Rhodococcoides trifolii</name>
    <dbReference type="NCBI Taxonomy" id="908250"/>
    <lineage>
        <taxon>Bacteria</taxon>
        <taxon>Bacillati</taxon>
        <taxon>Actinomycetota</taxon>
        <taxon>Actinomycetes</taxon>
        <taxon>Mycobacteriales</taxon>
        <taxon>Nocardiaceae</taxon>
        <taxon>Rhodococcoides</taxon>
    </lineage>
</organism>
<dbReference type="Gene3D" id="1.10.10.1020">
    <property type="entry name" value="RecBCD complex, subunit RecD, N-terminal domain"/>
    <property type="match status" value="1"/>
</dbReference>
<evidence type="ECO:0000256" key="8">
    <source>
        <dbReference type="ARBA" id="ARBA00023125"/>
    </source>
</evidence>
<name>A0A917FTE5_9NOCA</name>
<gene>
    <name evidence="11 14" type="primary">recD</name>
    <name evidence="14" type="ORF">GCM10007304_12610</name>
</gene>
<dbReference type="InterPro" id="IPR049550">
    <property type="entry name" value="RecD_N"/>
</dbReference>
<keyword evidence="9 11" id="KW-0234">DNA repair</keyword>
<dbReference type="GO" id="GO:0008854">
    <property type="term" value="F:exodeoxyribonuclease V activity"/>
    <property type="evidence" value="ECO:0007669"/>
    <property type="project" value="InterPro"/>
</dbReference>
<evidence type="ECO:0000256" key="7">
    <source>
        <dbReference type="ARBA" id="ARBA00022840"/>
    </source>
</evidence>
<keyword evidence="3 11" id="KW-0227">DNA damage</keyword>
<evidence type="ECO:0000256" key="1">
    <source>
        <dbReference type="ARBA" id="ARBA00022722"/>
    </source>
</evidence>
<keyword evidence="15" id="KW-1185">Reference proteome</keyword>
<evidence type="ECO:0000256" key="10">
    <source>
        <dbReference type="ARBA" id="ARBA00023235"/>
    </source>
</evidence>
<dbReference type="InterPro" id="IPR027417">
    <property type="entry name" value="P-loop_NTPase"/>
</dbReference>
<comment type="function">
    <text evidence="11">A helicase/nuclease that prepares dsDNA breaks (DSB) for recombinational DNA repair. Binds to DSBs and unwinds DNA via a highly rapid and processive ATP-dependent bidirectional helicase activity. Unwinds dsDNA until it encounters a Chi (crossover hotspot instigator) sequence from the 3' direction. Cuts ssDNA a few nucleotides 3' to the Chi site. The properties and activities of the enzyme are changed at Chi. The Chi-altered holoenzyme produces a long 3'-ssDNA overhang and facilitates RecA-binding to the ssDNA for homologous DNA recombination and repair. Holoenzyme degrades any linearized DNA that is unable to undergo homologous recombination. In the holoenzyme this subunit has ssDNA-dependent ATPase and 5'-3' helicase activity. When added to pre-assembled RecBC greatly stimulates nuclease activity and augments holoenzyme processivity. Negatively regulates the RecA-loading ability of RecBCD.</text>
</comment>
<dbReference type="RefSeq" id="WP_188543780.1">
    <property type="nucleotide sequence ID" value="NZ_BMCU01000001.1"/>
</dbReference>
<dbReference type="InterPro" id="IPR027785">
    <property type="entry name" value="UvrD-like_helicase_C"/>
</dbReference>
<dbReference type="CDD" id="cd17933">
    <property type="entry name" value="DEXSc_RecD-like"/>
    <property type="match status" value="1"/>
</dbReference>
<proteinExistence type="inferred from homology"/>
<evidence type="ECO:0000259" key="12">
    <source>
        <dbReference type="Pfam" id="PF13538"/>
    </source>
</evidence>
<dbReference type="Pfam" id="PF21185">
    <property type="entry name" value="RecD_N"/>
    <property type="match status" value="1"/>
</dbReference>
<keyword evidence="2 11" id="KW-0547">Nucleotide-binding</keyword>
<comment type="subunit">
    <text evidence="11">Heterotrimer of RecB, RecC and RecD. All subunits contribute to DNA-binding.</text>
</comment>
<dbReference type="InterPro" id="IPR041851">
    <property type="entry name" value="RecD_N_sf"/>
</dbReference>
<dbReference type="HAMAP" id="MF_01487">
    <property type="entry name" value="RecD"/>
    <property type="match status" value="1"/>
</dbReference>
<comment type="caution">
    <text evidence="14">The sequence shown here is derived from an EMBL/GenBank/DDBJ whole genome shotgun (WGS) entry which is preliminary data.</text>
</comment>
<reference evidence="14" key="2">
    <citation type="submission" date="2020-09" db="EMBL/GenBank/DDBJ databases">
        <authorList>
            <person name="Sun Q."/>
            <person name="Sedlacek I."/>
        </authorList>
    </citation>
    <scope>NUCLEOTIDE SEQUENCE</scope>
    <source>
        <strain evidence="14">CCM 7905</strain>
    </source>
</reference>
<dbReference type="EMBL" id="BMCU01000001">
    <property type="protein sequence ID" value="GGG00181.1"/>
    <property type="molecule type" value="Genomic_DNA"/>
</dbReference>
<dbReference type="AlphaFoldDB" id="A0A917FTE5"/>
<dbReference type="PANTHER" id="PTHR43788">
    <property type="entry name" value="DNA2/NAM7 HELICASE FAMILY MEMBER"/>
    <property type="match status" value="1"/>
</dbReference>
<dbReference type="EC" id="5.6.2.3" evidence="11"/>
<keyword evidence="4 11" id="KW-0378">Hydrolase</keyword>
<comment type="similarity">
    <text evidence="11">Belongs to the RecD family.</text>
</comment>
<keyword evidence="8 11" id="KW-0238">DNA-binding</keyword>
<dbReference type="Gene3D" id="3.40.50.300">
    <property type="entry name" value="P-loop containing nucleotide triphosphate hydrolases"/>
    <property type="match status" value="3"/>
</dbReference>